<evidence type="ECO:0000313" key="2">
    <source>
        <dbReference type="EMBL" id="KAI7750279.1"/>
    </source>
</evidence>
<feature type="region of interest" description="Disordered" evidence="1">
    <location>
        <begin position="17"/>
        <end position="48"/>
    </location>
</feature>
<feature type="non-terminal residue" evidence="2">
    <location>
        <position position="1"/>
    </location>
</feature>
<evidence type="ECO:0000256" key="1">
    <source>
        <dbReference type="SAM" id="MobiDB-lite"/>
    </source>
</evidence>
<dbReference type="EMBL" id="JAMZMK010006171">
    <property type="protein sequence ID" value="KAI7750279.1"/>
    <property type="molecule type" value="Genomic_DNA"/>
</dbReference>
<protein>
    <submittedName>
        <fullName evidence="2">Uncharacterized protein</fullName>
    </submittedName>
</protein>
<dbReference type="AlphaFoldDB" id="A0AAD5GR64"/>
<dbReference type="Proteomes" id="UP001206925">
    <property type="component" value="Unassembled WGS sequence"/>
</dbReference>
<accession>A0AAD5GR64</accession>
<sequence>FTYSGFPLSITTKATIGAPPSPITSSLSVRPRNKPMTSTTPGTHNPHLSRHLAAPSVHQTTWTTNLEPNHRLAPSVRNRRVITETFHNLDSSSSDSDSEGEKSFAVRELMEKPLVCVFSNPESDCKIAAKPILRTGIYFLFAFGGIECDP</sequence>
<comment type="caution">
    <text evidence="2">The sequence shown here is derived from an EMBL/GenBank/DDBJ whole genome shotgun (WGS) entry which is preliminary data.</text>
</comment>
<evidence type="ECO:0000313" key="3">
    <source>
        <dbReference type="Proteomes" id="UP001206925"/>
    </source>
</evidence>
<reference evidence="2" key="1">
    <citation type="submission" date="2022-06" db="EMBL/GenBank/DDBJ databases">
        <title>Uncovering the hologenomic basis of an extraordinary plant invasion.</title>
        <authorList>
            <person name="Bieker V.C."/>
            <person name="Martin M.D."/>
            <person name="Gilbert T."/>
            <person name="Hodgins K."/>
            <person name="Battlay P."/>
            <person name="Petersen B."/>
            <person name="Wilson J."/>
        </authorList>
    </citation>
    <scope>NUCLEOTIDE SEQUENCE</scope>
    <source>
        <strain evidence="2">AA19_3_7</strain>
        <tissue evidence="2">Leaf</tissue>
    </source>
</reference>
<organism evidence="2 3">
    <name type="scientific">Ambrosia artemisiifolia</name>
    <name type="common">Common ragweed</name>
    <dbReference type="NCBI Taxonomy" id="4212"/>
    <lineage>
        <taxon>Eukaryota</taxon>
        <taxon>Viridiplantae</taxon>
        <taxon>Streptophyta</taxon>
        <taxon>Embryophyta</taxon>
        <taxon>Tracheophyta</taxon>
        <taxon>Spermatophyta</taxon>
        <taxon>Magnoliopsida</taxon>
        <taxon>eudicotyledons</taxon>
        <taxon>Gunneridae</taxon>
        <taxon>Pentapetalae</taxon>
        <taxon>asterids</taxon>
        <taxon>campanulids</taxon>
        <taxon>Asterales</taxon>
        <taxon>Asteraceae</taxon>
        <taxon>Asteroideae</taxon>
        <taxon>Heliantheae alliance</taxon>
        <taxon>Heliantheae</taxon>
        <taxon>Ambrosia</taxon>
    </lineage>
</organism>
<gene>
    <name evidence="2" type="ORF">M8C21_009781</name>
</gene>
<name>A0AAD5GR64_AMBAR</name>
<proteinExistence type="predicted"/>
<keyword evidence="3" id="KW-1185">Reference proteome</keyword>